<keyword evidence="2" id="KW-1185">Reference proteome</keyword>
<dbReference type="InterPro" id="IPR036291">
    <property type="entry name" value="NAD(P)-bd_dom_sf"/>
</dbReference>
<name>A0A2H3EDA7_ARMGA</name>
<dbReference type="EMBL" id="KZ293645">
    <property type="protein sequence ID" value="PBL01603.1"/>
    <property type="molecule type" value="Genomic_DNA"/>
</dbReference>
<protein>
    <submittedName>
        <fullName evidence="1">Uncharacterized protein</fullName>
    </submittedName>
</protein>
<dbReference type="STRING" id="47427.A0A2H3EDA7"/>
<dbReference type="SUPFAM" id="SSF51735">
    <property type="entry name" value="NAD(P)-binding Rossmann-fold domains"/>
    <property type="match status" value="1"/>
</dbReference>
<accession>A0A2H3EDA7</accession>
<evidence type="ECO:0000313" key="1">
    <source>
        <dbReference type="EMBL" id="PBL01603.1"/>
    </source>
</evidence>
<gene>
    <name evidence="1" type="ORF">ARMGADRAFT_221593</name>
</gene>
<dbReference type="Gene3D" id="3.40.50.720">
    <property type="entry name" value="NAD(P)-binding Rossmann-like Domain"/>
    <property type="match status" value="1"/>
</dbReference>
<evidence type="ECO:0000313" key="2">
    <source>
        <dbReference type="Proteomes" id="UP000217790"/>
    </source>
</evidence>
<dbReference type="InParanoid" id="A0A2H3EDA7"/>
<dbReference type="Proteomes" id="UP000217790">
    <property type="component" value="Unassembled WGS sequence"/>
</dbReference>
<dbReference type="OrthoDB" id="5283654at2759"/>
<sequence>MKVAKVDDYKNVEAVAAVPKANRIEVVICALTWQSVEANYAERTALADAARAAGVKLFVPSEYVIGIGLSTARFFIGIFFSWIPGLSGCPSTGKINVVGTGWTQASWTATEDIGGTYSGEDPNADFNKV</sequence>
<dbReference type="AlphaFoldDB" id="A0A2H3EDA7"/>
<organism evidence="1 2">
    <name type="scientific">Armillaria gallica</name>
    <name type="common">Bulbous honey fungus</name>
    <name type="synonym">Armillaria bulbosa</name>
    <dbReference type="NCBI Taxonomy" id="47427"/>
    <lineage>
        <taxon>Eukaryota</taxon>
        <taxon>Fungi</taxon>
        <taxon>Dikarya</taxon>
        <taxon>Basidiomycota</taxon>
        <taxon>Agaricomycotina</taxon>
        <taxon>Agaricomycetes</taxon>
        <taxon>Agaricomycetidae</taxon>
        <taxon>Agaricales</taxon>
        <taxon>Marasmiineae</taxon>
        <taxon>Physalacriaceae</taxon>
        <taxon>Armillaria</taxon>
    </lineage>
</organism>
<reference evidence="2" key="1">
    <citation type="journal article" date="2017" name="Nat. Ecol. Evol.">
        <title>Genome expansion and lineage-specific genetic innovations in the forest pathogenic fungi Armillaria.</title>
        <authorList>
            <person name="Sipos G."/>
            <person name="Prasanna A.N."/>
            <person name="Walter M.C."/>
            <person name="O'Connor E."/>
            <person name="Balint B."/>
            <person name="Krizsan K."/>
            <person name="Kiss B."/>
            <person name="Hess J."/>
            <person name="Varga T."/>
            <person name="Slot J."/>
            <person name="Riley R."/>
            <person name="Boka B."/>
            <person name="Rigling D."/>
            <person name="Barry K."/>
            <person name="Lee J."/>
            <person name="Mihaltcheva S."/>
            <person name="LaButti K."/>
            <person name="Lipzen A."/>
            <person name="Waldron R."/>
            <person name="Moloney N.M."/>
            <person name="Sperisen C."/>
            <person name="Kredics L."/>
            <person name="Vagvoelgyi C."/>
            <person name="Patrignani A."/>
            <person name="Fitzpatrick D."/>
            <person name="Nagy I."/>
            <person name="Doyle S."/>
            <person name="Anderson J.B."/>
            <person name="Grigoriev I.V."/>
            <person name="Gueldener U."/>
            <person name="Muensterkoetter M."/>
            <person name="Nagy L.G."/>
        </authorList>
    </citation>
    <scope>NUCLEOTIDE SEQUENCE [LARGE SCALE GENOMIC DNA]</scope>
    <source>
        <strain evidence="2">Ar21-2</strain>
    </source>
</reference>
<proteinExistence type="predicted"/>